<keyword evidence="9 18" id="KW-0675">Receptor</keyword>
<dbReference type="InterPro" id="IPR039426">
    <property type="entry name" value="TonB-dep_rcpt-like"/>
</dbReference>
<evidence type="ECO:0000256" key="12">
    <source>
        <dbReference type="PROSITE-ProRule" id="PRU10144"/>
    </source>
</evidence>
<dbReference type="NCBIfam" id="TIGR01786">
    <property type="entry name" value="TonB-hemlactrns"/>
    <property type="match status" value="1"/>
</dbReference>
<dbReference type="GO" id="GO:0015232">
    <property type="term" value="F:heme transmembrane transporter activity"/>
    <property type="evidence" value="ECO:0007669"/>
    <property type="project" value="InterPro"/>
</dbReference>
<evidence type="ECO:0000259" key="16">
    <source>
        <dbReference type="Pfam" id="PF00593"/>
    </source>
</evidence>
<dbReference type="PANTHER" id="PTHR30069">
    <property type="entry name" value="TONB-DEPENDENT OUTER MEMBRANE RECEPTOR"/>
    <property type="match status" value="1"/>
</dbReference>
<dbReference type="GO" id="GO:0015344">
    <property type="term" value="F:siderophore uptake transmembrane transporter activity"/>
    <property type="evidence" value="ECO:0007669"/>
    <property type="project" value="TreeGrafter"/>
</dbReference>
<keyword evidence="5 11" id="KW-0812">Transmembrane</keyword>
<dbReference type="InterPro" id="IPR037066">
    <property type="entry name" value="Plug_dom_sf"/>
</dbReference>
<keyword evidence="6 15" id="KW-0732">Signal</keyword>
<keyword evidence="3 11" id="KW-0813">Transport</keyword>
<feature type="signal peptide" evidence="15">
    <location>
        <begin position="1"/>
        <end position="21"/>
    </location>
</feature>
<dbReference type="OrthoDB" id="9764669at2"/>
<dbReference type="NCBIfam" id="TIGR01785">
    <property type="entry name" value="TonB-hemin"/>
    <property type="match status" value="1"/>
</dbReference>
<dbReference type="InterPro" id="IPR010917">
    <property type="entry name" value="TonB_rcpt_CS"/>
</dbReference>
<feature type="domain" description="TonB-dependent receptor plug" evidence="17">
    <location>
        <begin position="51"/>
        <end position="155"/>
    </location>
</feature>
<dbReference type="CDD" id="cd01347">
    <property type="entry name" value="ligand_gated_channel"/>
    <property type="match status" value="1"/>
</dbReference>
<dbReference type="Pfam" id="PF07715">
    <property type="entry name" value="Plug"/>
    <property type="match status" value="1"/>
</dbReference>
<keyword evidence="4 11" id="KW-1134">Transmembrane beta strand</keyword>
<feature type="short sequence motif" description="TonB C-terminal box" evidence="12">
    <location>
        <begin position="698"/>
        <end position="715"/>
    </location>
</feature>
<keyword evidence="8 11" id="KW-0472">Membrane</keyword>
<evidence type="ECO:0000256" key="5">
    <source>
        <dbReference type="ARBA" id="ARBA00022692"/>
    </source>
</evidence>
<dbReference type="Proteomes" id="UP000006755">
    <property type="component" value="Unassembled WGS sequence"/>
</dbReference>
<feature type="domain" description="TonB-dependent receptor-like beta-barrel" evidence="16">
    <location>
        <begin position="255"/>
        <end position="676"/>
    </location>
</feature>
<evidence type="ECO:0000259" key="17">
    <source>
        <dbReference type="Pfam" id="PF07715"/>
    </source>
</evidence>
<evidence type="ECO:0000256" key="11">
    <source>
        <dbReference type="PROSITE-ProRule" id="PRU01360"/>
    </source>
</evidence>
<dbReference type="InterPro" id="IPR011276">
    <property type="entry name" value="TonB_haem/Hb_rcpt"/>
</dbReference>
<evidence type="ECO:0000313" key="19">
    <source>
        <dbReference type="Proteomes" id="UP000006755"/>
    </source>
</evidence>
<feature type="region of interest" description="Disordered" evidence="14">
    <location>
        <begin position="210"/>
        <end position="239"/>
    </location>
</feature>
<dbReference type="GO" id="GO:0009279">
    <property type="term" value="C:cell outer membrane"/>
    <property type="evidence" value="ECO:0007669"/>
    <property type="project" value="UniProtKB-SubCell"/>
</dbReference>
<evidence type="ECO:0000256" key="6">
    <source>
        <dbReference type="ARBA" id="ARBA00022729"/>
    </source>
</evidence>
<evidence type="ECO:0000256" key="14">
    <source>
        <dbReference type="SAM" id="MobiDB-lite"/>
    </source>
</evidence>
<feature type="chain" id="PRO_5003858769" evidence="15">
    <location>
        <begin position="22"/>
        <end position="715"/>
    </location>
</feature>
<proteinExistence type="inferred from homology"/>
<organism evidence="18 19">
    <name type="scientific">Gallaecimonas xiamenensis 3-C-1</name>
    <dbReference type="NCBI Taxonomy" id="745411"/>
    <lineage>
        <taxon>Bacteria</taxon>
        <taxon>Pseudomonadati</taxon>
        <taxon>Pseudomonadota</taxon>
        <taxon>Gammaproteobacteria</taxon>
        <taxon>Enterobacterales</taxon>
        <taxon>Gallaecimonadaceae</taxon>
        <taxon>Gallaecimonas</taxon>
    </lineage>
</organism>
<evidence type="ECO:0000313" key="18">
    <source>
        <dbReference type="EMBL" id="EKE69882.1"/>
    </source>
</evidence>
<dbReference type="EMBL" id="AMRI01000022">
    <property type="protein sequence ID" value="EKE69882.1"/>
    <property type="molecule type" value="Genomic_DNA"/>
</dbReference>
<keyword evidence="10 11" id="KW-0998">Cell outer membrane</keyword>
<dbReference type="RefSeq" id="WP_008485709.1">
    <property type="nucleotide sequence ID" value="NZ_AMRI01000022.1"/>
</dbReference>
<dbReference type="InterPro" id="IPR010949">
    <property type="entry name" value="TonB_Hb/transfer/lactofer_rcpt"/>
</dbReference>
<evidence type="ECO:0000256" key="10">
    <source>
        <dbReference type="ARBA" id="ARBA00023237"/>
    </source>
</evidence>
<accession>K2J4Q2</accession>
<dbReference type="eggNOG" id="COG4771">
    <property type="taxonomic scope" value="Bacteria"/>
</dbReference>
<dbReference type="AlphaFoldDB" id="K2J4Q2"/>
<sequence length="715" mass="79858">MKSPAHWTLLALSCAVSQALANDQNLTQAPDDSLERITVQGQRSPAIHPDASSVVIDEQQIRRNLSTDLSDVLRYEPGVTVTRDERFGIGSINIRGMDGDRVKILVDGVELADSYGPTTTYLQSGRNTVDLDALQRMTIIKGGNVSAGSGALGGVVQFRTKEAADYLKAQGDDSQLLLQASYRSDSERFSETATLANRIGDLESLLVYSRRDGKETDNHGGGSDDRGPGRGAVNPADTQSDNLLGKLVWQLGADNRLGLVAEHFKGRSKIDLYSESTAEALHRSDDDIQRTRVGLFQDLAAEQLFFDQLHWQLDFQKTRTENGTLVDSASSHRFVNRFYDQRGYQGRADLAKQLDNHRLRYGASYQRQEYENLNRNTVDGQTDSSRFSPKADGDIVGLYMEDHWQLSEDFALLPALRYDHYHYQTQADQYVADWGDSKNSKLTGQLGFEWQLASGLGLFGRYGSGFRAPTINNLYYYYENNVSFGGNQFSYIIRPNPDLKPEQSTFAELGLRLSGTQGQAELAFFDNHYRNFIESQVPLGASPEYSLGEFTAMNLDKVRIKGFEFKGALDLAAFWGSTLDGLALKGAVAYAEGENTGDDEPLDSISPLQLFSGLDYDAPTGQWGASLNLTWTARKKRSDISTANQWLATSSFTTVDMTAYYQPLERLRLSAGLYNLFDKQYWVWSEVRTLSTQSQNLERYSQPGRNFGLGLQYRF</sequence>
<dbReference type="PANTHER" id="PTHR30069:SF29">
    <property type="entry name" value="HEMOGLOBIN AND HEMOGLOBIN-HAPTOGLOBIN-BINDING PROTEIN 1-RELATED"/>
    <property type="match status" value="1"/>
</dbReference>
<evidence type="ECO:0000256" key="3">
    <source>
        <dbReference type="ARBA" id="ARBA00022448"/>
    </source>
</evidence>
<evidence type="ECO:0000256" key="9">
    <source>
        <dbReference type="ARBA" id="ARBA00023170"/>
    </source>
</evidence>
<keyword evidence="19" id="KW-1185">Reference proteome</keyword>
<evidence type="ECO:0000256" key="13">
    <source>
        <dbReference type="RuleBase" id="RU003357"/>
    </source>
</evidence>
<keyword evidence="7 13" id="KW-0798">TonB box</keyword>
<protein>
    <submittedName>
        <fullName evidence="18">TonB-dependent hemoglobin/transferrin/lactoferrin family receptor</fullName>
    </submittedName>
</protein>
<dbReference type="Gene3D" id="2.40.170.20">
    <property type="entry name" value="TonB-dependent receptor, beta-barrel domain"/>
    <property type="match status" value="1"/>
</dbReference>
<dbReference type="STRING" id="745411.B3C1_14380"/>
<evidence type="ECO:0000256" key="8">
    <source>
        <dbReference type="ARBA" id="ARBA00023136"/>
    </source>
</evidence>
<evidence type="ECO:0000256" key="4">
    <source>
        <dbReference type="ARBA" id="ARBA00022452"/>
    </source>
</evidence>
<comment type="similarity">
    <text evidence="2">Belongs to the TonB-dependent receptor family. Hemoglobin/haptoglobin binding protein subfamily.</text>
</comment>
<dbReference type="SUPFAM" id="SSF56935">
    <property type="entry name" value="Porins"/>
    <property type="match status" value="1"/>
</dbReference>
<comment type="subcellular location">
    <subcellularLocation>
        <location evidence="1 11">Cell outer membrane</location>
        <topology evidence="1 11">Multi-pass membrane protein</topology>
    </subcellularLocation>
</comment>
<dbReference type="InterPro" id="IPR036942">
    <property type="entry name" value="Beta-barrel_TonB_sf"/>
</dbReference>
<evidence type="ECO:0000256" key="1">
    <source>
        <dbReference type="ARBA" id="ARBA00004571"/>
    </source>
</evidence>
<evidence type="ECO:0000256" key="2">
    <source>
        <dbReference type="ARBA" id="ARBA00008143"/>
    </source>
</evidence>
<dbReference type="InterPro" id="IPR012910">
    <property type="entry name" value="Plug_dom"/>
</dbReference>
<gene>
    <name evidence="18" type="ORF">B3C1_14380</name>
</gene>
<evidence type="ECO:0000256" key="15">
    <source>
        <dbReference type="SAM" id="SignalP"/>
    </source>
</evidence>
<dbReference type="Pfam" id="PF00593">
    <property type="entry name" value="TonB_dep_Rec_b-barrel"/>
    <property type="match status" value="1"/>
</dbReference>
<reference evidence="18 19" key="1">
    <citation type="journal article" date="2012" name="J. Bacteriol.">
        <title>Genome Sequence of Gallaecimonas xiamenensis Type Strain 3-C-1.</title>
        <authorList>
            <person name="Lai Q."/>
            <person name="Wang L."/>
            <person name="Wang W."/>
            <person name="Shao Z."/>
        </authorList>
    </citation>
    <scope>NUCLEOTIDE SEQUENCE [LARGE SCALE GENOMIC DNA]</scope>
    <source>
        <strain evidence="18 19">3-C-1</strain>
    </source>
</reference>
<evidence type="ECO:0000256" key="7">
    <source>
        <dbReference type="ARBA" id="ARBA00023077"/>
    </source>
</evidence>
<dbReference type="InterPro" id="IPR000531">
    <property type="entry name" value="Beta-barrel_TonB"/>
</dbReference>
<dbReference type="GO" id="GO:0044718">
    <property type="term" value="P:siderophore transmembrane transport"/>
    <property type="evidence" value="ECO:0007669"/>
    <property type="project" value="TreeGrafter"/>
</dbReference>
<dbReference type="Gene3D" id="2.170.130.10">
    <property type="entry name" value="TonB-dependent receptor, plug domain"/>
    <property type="match status" value="1"/>
</dbReference>
<dbReference type="PROSITE" id="PS52016">
    <property type="entry name" value="TONB_DEPENDENT_REC_3"/>
    <property type="match status" value="1"/>
</dbReference>
<dbReference type="PROSITE" id="PS01156">
    <property type="entry name" value="TONB_DEPENDENT_REC_2"/>
    <property type="match status" value="1"/>
</dbReference>
<feature type="compositionally biased region" description="Basic and acidic residues" evidence="14">
    <location>
        <begin position="210"/>
        <end position="228"/>
    </location>
</feature>
<name>K2J4Q2_9GAMM</name>
<comment type="caution">
    <text evidence="18">The sequence shown here is derived from an EMBL/GenBank/DDBJ whole genome shotgun (WGS) entry which is preliminary data.</text>
</comment>